<organism evidence="1 2">
    <name type="scientific">Ceratopteris richardii</name>
    <name type="common">Triangle waterfern</name>
    <dbReference type="NCBI Taxonomy" id="49495"/>
    <lineage>
        <taxon>Eukaryota</taxon>
        <taxon>Viridiplantae</taxon>
        <taxon>Streptophyta</taxon>
        <taxon>Embryophyta</taxon>
        <taxon>Tracheophyta</taxon>
        <taxon>Polypodiopsida</taxon>
        <taxon>Polypodiidae</taxon>
        <taxon>Polypodiales</taxon>
        <taxon>Pteridineae</taxon>
        <taxon>Pteridaceae</taxon>
        <taxon>Parkerioideae</taxon>
        <taxon>Ceratopteris</taxon>
    </lineage>
</organism>
<accession>A0A8T2SM65</accession>
<name>A0A8T2SM65_CERRI</name>
<reference evidence="1" key="1">
    <citation type="submission" date="2021-08" db="EMBL/GenBank/DDBJ databases">
        <title>WGS assembly of Ceratopteris richardii.</title>
        <authorList>
            <person name="Marchant D.B."/>
            <person name="Chen G."/>
            <person name="Jenkins J."/>
            <person name="Shu S."/>
            <person name="Leebens-Mack J."/>
            <person name="Grimwood J."/>
            <person name="Schmutz J."/>
            <person name="Soltis P."/>
            <person name="Soltis D."/>
            <person name="Chen Z.-H."/>
        </authorList>
    </citation>
    <scope>NUCLEOTIDE SEQUENCE</scope>
    <source>
        <strain evidence="1">Whitten #5841</strain>
        <tissue evidence="1">Leaf</tissue>
    </source>
</reference>
<dbReference type="AlphaFoldDB" id="A0A8T2SM65"/>
<gene>
    <name evidence="1" type="ORF">KP509_18G001300</name>
</gene>
<dbReference type="EMBL" id="CM035423">
    <property type="protein sequence ID" value="KAH7364975.1"/>
    <property type="molecule type" value="Genomic_DNA"/>
</dbReference>
<keyword evidence="2" id="KW-1185">Reference proteome</keyword>
<protein>
    <submittedName>
        <fullName evidence="1">Uncharacterized protein</fullName>
    </submittedName>
</protein>
<sequence>MGVMLVPWMLCSSIVVKRLGRVDLKDQTYKKLMHLGNPSYPLISRVICLTTFGVLKLGIIGQGPKYYHYNSQPIILGVSIWKISLVFSSSYSVHESRYENRKVFSKMG</sequence>
<dbReference type="Proteomes" id="UP000825935">
    <property type="component" value="Chromosome 18"/>
</dbReference>
<proteinExistence type="predicted"/>
<evidence type="ECO:0000313" key="2">
    <source>
        <dbReference type="Proteomes" id="UP000825935"/>
    </source>
</evidence>
<evidence type="ECO:0000313" key="1">
    <source>
        <dbReference type="EMBL" id="KAH7364975.1"/>
    </source>
</evidence>
<comment type="caution">
    <text evidence="1">The sequence shown here is derived from an EMBL/GenBank/DDBJ whole genome shotgun (WGS) entry which is preliminary data.</text>
</comment>